<evidence type="ECO:0000256" key="2">
    <source>
        <dbReference type="SAM" id="SignalP"/>
    </source>
</evidence>
<keyword evidence="4" id="KW-1185">Reference proteome</keyword>
<proteinExistence type="predicted"/>
<comment type="caution">
    <text evidence="3">The sequence shown here is derived from an EMBL/GenBank/DDBJ whole genome shotgun (WGS) entry which is preliminary data.</text>
</comment>
<feature type="compositionally biased region" description="Low complexity" evidence="1">
    <location>
        <begin position="58"/>
        <end position="73"/>
    </location>
</feature>
<sequence>MFSTPCSFSAVAFLAFSVHWTHALVVLDVSSSTPSALAAEASIISTSDTPFFTSISTGQSDGGQQSEDGSQGDATQVSYLFWL</sequence>
<dbReference type="AlphaFoldDB" id="A0A9Q5HU24"/>
<feature type="signal peptide" evidence="2">
    <location>
        <begin position="1"/>
        <end position="23"/>
    </location>
</feature>
<accession>A0A9Q5HU24</accession>
<dbReference type="EMBL" id="LNZH02000205">
    <property type="protein sequence ID" value="OCB86006.1"/>
    <property type="molecule type" value="Genomic_DNA"/>
</dbReference>
<evidence type="ECO:0000313" key="4">
    <source>
        <dbReference type="Proteomes" id="UP000757232"/>
    </source>
</evidence>
<reference evidence="3" key="1">
    <citation type="submission" date="2016-06" db="EMBL/GenBank/DDBJ databases">
        <title>Draft Genome sequence of the fungus Inonotus baumii.</title>
        <authorList>
            <person name="Zhu H."/>
            <person name="Lin W."/>
        </authorList>
    </citation>
    <scope>NUCLEOTIDE SEQUENCE</scope>
    <source>
        <strain evidence="3">821</strain>
    </source>
</reference>
<gene>
    <name evidence="3" type="ORF">A7U60_g6901</name>
</gene>
<name>A0A9Q5HU24_SANBA</name>
<evidence type="ECO:0000256" key="1">
    <source>
        <dbReference type="SAM" id="MobiDB-lite"/>
    </source>
</evidence>
<feature type="region of interest" description="Disordered" evidence="1">
    <location>
        <begin position="54"/>
        <end position="75"/>
    </location>
</feature>
<dbReference type="Proteomes" id="UP000757232">
    <property type="component" value="Unassembled WGS sequence"/>
</dbReference>
<evidence type="ECO:0008006" key="5">
    <source>
        <dbReference type="Google" id="ProtNLM"/>
    </source>
</evidence>
<protein>
    <recommendedName>
        <fullName evidence="5">Secreted protein</fullName>
    </recommendedName>
</protein>
<feature type="chain" id="PRO_5040421473" description="Secreted protein" evidence="2">
    <location>
        <begin position="24"/>
        <end position="83"/>
    </location>
</feature>
<evidence type="ECO:0000313" key="3">
    <source>
        <dbReference type="EMBL" id="OCB86006.1"/>
    </source>
</evidence>
<keyword evidence="2" id="KW-0732">Signal</keyword>
<organism evidence="3 4">
    <name type="scientific">Sanghuangporus baumii</name>
    <name type="common">Phellinus baumii</name>
    <dbReference type="NCBI Taxonomy" id="108892"/>
    <lineage>
        <taxon>Eukaryota</taxon>
        <taxon>Fungi</taxon>
        <taxon>Dikarya</taxon>
        <taxon>Basidiomycota</taxon>
        <taxon>Agaricomycotina</taxon>
        <taxon>Agaricomycetes</taxon>
        <taxon>Hymenochaetales</taxon>
        <taxon>Hymenochaetaceae</taxon>
        <taxon>Sanghuangporus</taxon>
    </lineage>
</organism>